<evidence type="ECO:0000313" key="1">
    <source>
        <dbReference type="EMBL" id="QQN89017.1"/>
    </source>
</evidence>
<dbReference type="PIRSF" id="PIRSF029171">
    <property type="entry name" value="Esterase_LipA"/>
    <property type="match status" value="1"/>
</dbReference>
<dbReference type="InterPro" id="IPR005152">
    <property type="entry name" value="Lipase_secreted"/>
</dbReference>
<dbReference type="AlphaFoldDB" id="A0A7T7WL86"/>
<sequence>MNNVVKNGFKKTCLAVVCSISLFMTGCNDDDNDSFRPQERVFLSQQSYDEDTLPEASDIQVIRYNMPNVNGERAEATAMVFYPNTPQPQDGWRVVVWEHGTVGSGDSCAPSNNQLNNNFRGLASSLLAQGYVIVAPDYEGLGTRGIHPYLNLKSAAQSAIYAVRAFKEQQGNRFNGAWISVGQSQGGHASLATAQFADEDPNYKAAVAAAPASSLGYIISEVAPQALSALVEAGQDNAAKAVYAELLAYAAYVAVGIKAYEPGFNYRNIFSSRAAIVAEKAEGTTGENGLCLGPLITEYMQDIDDYLVNNPEKTVVDYPGLVENFQNNSSVEKFLENNQPATEKINVPVMIIQGTADMAVPYPVTNTLQQGLKDMGTTVNFVEVENASHTEAIVQSRTQLLTFINTYMPSGISVNP</sequence>
<dbReference type="PANTHER" id="PTHR34853:SF1">
    <property type="entry name" value="LIPASE 5"/>
    <property type="match status" value="1"/>
</dbReference>
<dbReference type="PROSITE" id="PS51257">
    <property type="entry name" value="PROKAR_LIPOPROTEIN"/>
    <property type="match status" value="1"/>
</dbReference>
<dbReference type="Proteomes" id="UP000596079">
    <property type="component" value="Chromosome"/>
</dbReference>
<dbReference type="PANTHER" id="PTHR34853">
    <property type="match status" value="1"/>
</dbReference>
<dbReference type="Pfam" id="PF03583">
    <property type="entry name" value="LIP"/>
    <property type="match status" value="1"/>
</dbReference>
<dbReference type="GO" id="GO:0016042">
    <property type="term" value="P:lipid catabolic process"/>
    <property type="evidence" value="ECO:0007669"/>
    <property type="project" value="InterPro"/>
</dbReference>
<keyword evidence="1" id="KW-0378">Hydrolase</keyword>
<dbReference type="GO" id="GO:0004806">
    <property type="term" value="F:triacylglycerol lipase activity"/>
    <property type="evidence" value="ECO:0007669"/>
    <property type="project" value="InterPro"/>
</dbReference>
<dbReference type="InterPro" id="IPR029058">
    <property type="entry name" value="AB_hydrolase_fold"/>
</dbReference>
<gene>
    <name evidence="1" type="ORF">IAQ69_04940</name>
</gene>
<organism evidence="1 2">
    <name type="scientific">Acinetobacter variabilis</name>
    <dbReference type="NCBI Taxonomy" id="70346"/>
    <lineage>
        <taxon>Bacteria</taxon>
        <taxon>Pseudomonadati</taxon>
        <taxon>Pseudomonadota</taxon>
        <taxon>Gammaproteobacteria</taxon>
        <taxon>Moraxellales</taxon>
        <taxon>Moraxellaceae</taxon>
        <taxon>Acinetobacter</taxon>
    </lineage>
</organism>
<proteinExistence type="predicted"/>
<accession>A0A7T7WL86</accession>
<dbReference type="EMBL" id="CP060811">
    <property type="protein sequence ID" value="QQN89017.1"/>
    <property type="molecule type" value="Genomic_DNA"/>
</dbReference>
<evidence type="ECO:0000313" key="2">
    <source>
        <dbReference type="Proteomes" id="UP000596079"/>
    </source>
</evidence>
<protein>
    <submittedName>
        <fullName evidence="1">Alpha/beta hydrolase</fullName>
    </submittedName>
</protein>
<dbReference type="SUPFAM" id="SSF53474">
    <property type="entry name" value="alpha/beta-Hydrolases"/>
    <property type="match status" value="1"/>
</dbReference>
<name>A0A7T7WL86_9GAMM</name>
<reference evidence="1 2" key="1">
    <citation type="submission" date="2020-08" db="EMBL/GenBank/DDBJ databases">
        <title>Emergence of ISAba1-mediated novel tet(X) in Acinetobacter variabilis from a chicken farm.</title>
        <authorList>
            <person name="Peng K."/>
            <person name="Li R."/>
        </authorList>
    </citation>
    <scope>NUCLEOTIDE SEQUENCE [LARGE SCALE GENOMIC DNA]</scope>
    <source>
        <strain evidence="1 2">XM9F202-2</strain>
    </source>
</reference>
<dbReference type="RefSeq" id="WP_200230228.1">
    <property type="nucleotide sequence ID" value="NZ_CP060811.1"/>
</dbReference>
<dbReference type="GeneID" id="89666524"/>
<dbReference type="Gene3D" id="3.40.50.1820">
    <property type="entry name" value="alpha/beta hydrolase"/>
    <property type="match status" value="2"/>
</dbReference>